<feature type="domain" description="Peptidase S49" evidence="7">
    <location>
        <begin position="355"/>
        <end position="499"/>
    </location>
</feature>
<keyword evidence="3" id="KW-0378">Hydrolase</keyword>
<keyword evidence="4" id="KW-0720">Serine protease</keyword>
<dbReference type="CDD" id="cd07023">
    <property type="entry name" value="S49_Sppa_N_C"/>
    <property type="match status" value="1"/>
</dbReference>
<organism evidence="8 9">
    <name type="scientific">Seminavis robusta</name>
    <dbReference type="NCBI Taxonomy" id="568900"/>
    <lineage>
        <taxon>Eukaryota</taxon>
        <taxon>Sar</taxon>
        <taxon>Stramenopiles</taxon>
        <taxon>Ochrophyta</taxon>
        <taxon>Bacillariophyta</taxon>
        <taxon>Bacillariophyceae</taxon>
        <taxon>Bacillariophycidae</taxon>
        <taxon>Naviculales</taxon>
        <taxon>Naviculaceae</taxon>
        <taxon>Seminavis</taxon>
    </lineage>
</organism>
<dbReference type="OrthoDB" id="45421at2759"/>
<dbReference type="AlphaFoldDB" id="A0A9N8DB68"/>
<evidence type="ECO:0000256" key="6">
    <source>
        <dbReference type="SAM" id="SignalP"/>
    </source>
</evidence>
<dbReference type="Pfam" id="PF01343">
    <property type="entry name" value="Peptidase_S49"/>
    <property type="match status" value="1"/>
</dbReference>
<dbReference type="PANTHER" id="PTHR42987:SF4">
    <property type="entry name" value="PROTEASE SOHB-RELATED"/>
    <property type="match status" value="1"/>
</dbReference>
<evidence type="ECO:0000313" key="8">
    <source>
        <dbReference type="EMBL" id="CAB9499967.1"/>
    </source>
</evidence>
<keyword evidence="2 8" id="KW-0645">Protease</keyword>
<reference evidence="8" key="1">
    <citation type="submission" date="2020-06" db="EMBL/GenBank/DDBJ databases">
        <authorList>
            <consortium name="Plant Systems Biology data submission"/>
        </authorList>
    </citation>
    <scope>NUCLEOTIDE SEQUENCE</scope>
    <source>
        <strain evidence="8">D6</strain>
    </source>
</reference>
<dbReference type="InterPro" id="IPR002142">
    <property type="entry name" value="Peptidase_S49"/>
</dbReference>
<feature type="region of interest" description="Disordered" evidence="5">
    <location>
        <begin position="30"/>
        <end position="91"/>
    </location>
</feature>
<evidence type="ECO:0000256" key="3">
    <source>
        <dbReference type="ARBA" id="ARBA00022801"/>
    </source>
</evidence>
<comment type="similarity">
    <text evidence="1">Belongs to the peptidase S49 family.</text>
</comment>
<feature type="signal peptide" evidence="6">
    <location>
        <begin position="1"/>
        <end position="29"/>
    </location>
</feature>
<dbReference type="InterPro" id="IPR029045">
    <property type="entry name" value="ClpP/crotonase-like_dom_sf"/>
</dbReference>
<proteinExistence type="inferred from homology"/>
<dbReference type="Gene3D" id="3.90.226.10">
    <property type="entry name" value="2-enoyl-CoA Hydratase, Chain A, domain 1"/>
    <property type="match status" value="1"/>
</dbReference>
<evidence type="ECO:0000259" key="7">
    <source>
        <dbReference type="Pfam" id="PF01343"/>
    </source>
</evidence>
<feature type="chain" id="PRO_5040362322" evidence="6">
    <location>
        <begin position="30"/>
        <end position="592"/>
    </location>
</feature>
<dbReference type="GO" id="GO:0008236">
    <property type="term" value="F:serine-type peptidase activity"/>
    <property type="evidence" value="ECO:0007669"/>
    <property type="project" value="UniProtKB-KW"/>
</dbReference>
<dbReference type="Proteomes" id="UP001153069">
    <property type="component" value="Unassembled WGS sequence"/>
</dbReference>
<dbReference type="SUPFAM" id="SSF52096">
    <property type="entry name" value="ClpP/crotonase"/>
    <property type="match status" value="1"/>
</dbReference>
<gene>
    <name evidence="8" type="ORF">SEMRO_72_G040100.1</name>
</gene>
<dbReference type="GO" id="GO:0006508">
    <property type="term" value="P:proteolysis"/>
    <property type="evidence" value="ECO:0007669"/>
    <property type="project" value="UniProtKB-KW"/>
</dbReference>
<feature type="compositionally biased region" description="Acidic residues" evidence="5">
    <location>
        <begin position="67"/>
        <end position="81"/>
    </location>
</feature>
<name>A0A9N8DB68_9STRA</name>
<evidence type="ECO:0000256" key="2">
    <source>
        <dbReference type="ARBA" id="ARBA00022670"/>
    </source>
</evidence>
<evidence type="ECO:0000256" key="1">
    <source>
        <dbReference type="ARBA" id="ARBA00008683"/>
    </source>
</evidence>
<sequence>MLSTRKRTLLSWWLAIVVLLSISISTTTATAAEKNSPDHKPSVHVVDSTSDDDYDDDPLYEANPDYSDTDDDDSDHEEEEEEKAKTAVNSALKKKEKLPTRVMTFVKKRRLQITLVLTVIAFRREIAKVIQTKILPKDGTKYKMPPLDFTQLLKIVVFIDIMRQLQAAGNKKGDPLLIALLLLGAKNPVMSSILTKTLLQENNSFIPPIEQHYTFERINDRYDKDTQALQKAARYSPKKKKSAKEPISQLYQSLREKQQHATNPQKYAATIIVLDLSNINKAPGRIDMLRDEVSFLIHQHDKKTIPYNTDNDNDDNDEEEEDRQLEVLVLLESPGGAANEFALASQQLLRLRNVENITVTVVVDRIAASGGYMIACAASPGQLYAAPFAVLGSIGVIGQAINVQKLLDGWGIQGMVFKAGKDKAPGGNLIGEVSKRDKRGLQSIVDETHAAFKRYVAEARPTLARTIEDVATGKIWLGYDALEEGLIDRVVTSDEYIRERIMDEDALVLKLIKNTRKRTLFGGGPNQSQQGILDRSIFSIKTEAKKALSYLAERVNLPVSGGEELAAEDDISTLTSTKLPYHQTPKAQDTSF</sequence>
<dbReference type="EMBL" id="CAICTM010000071">
    <property type="protein sequence ID" value="CAB9499967.1"/>
    <property type="molecule type" value="Genomic_DNA"/>
</dbReference>
<keyword evidence="9" id="KW-1185">Reference proteome</keyword>
<dbReference type="PANTHER" id="PTHR42987">
    <property type="entry name" value="PEPTIDASE S49"/>
    <property type="match status" value="1"/>
</dbReference>
<dbReference type="InterPro" id="IPR047272">
    <property type="entry name" value="S49_SppA_C"/>
</dbReference>
<accession>A0A9N8DB68</accession>
<evidence type="ECO:0000256" key="4">
    <source>
        <dbReference type="ARBA" id="ARBA00022825"/>
    </source>
</evidence>
<evidence type="ECO:0000313" key="9">
    <source>
        <dbReference type="Proteomes" id="UP001153069"/>
    </source>
</evidence>
<protein>
    <submittedName>
        <fullName evidence="8">Probable protease SohB</fullName>
    </submittedName>
</protein>
<evidence type="ECO:0000256" key="5">
    <source>
        <dbReference type="SAM" id="MobiDB-lite"/>
    </source>
</evidence>
<feature type="compositionally biased region" description="Acidic residues" evidence="5">
    <location>
        <begin position="49"/>
        <end position="59"/>
    </location>
</feature>
<keyword evidence="6" id="KW-0732">Signal</keyword>
<comment type="caution">
    <text evidence="8">The sequence shown here is derived from an EMBL/GenBank/DDBJ whole genome shotgun (WGS) entry which is preliminary data.</text>
</comment>